<dbReference type="KEGG" id="vpy:HZI73_22845"/>
<feature type="transmembrane region" description="Helical" evidence="8">
    <location>
        <begin position="196"/>
        <end position="215"/>
    </location>
</feature>
<dbReference type="Gene3D" id="1.20.1530.20">
    <property type="match status" value="1"/>
</dbReference>
<dbReference type="GO" id="GO:0055085">
    <property type="term" value="P:transmembrane transport"/>
    <property type="evidence" value="ECO:0007669"/>
    <property type="project" value="InterPro"/>
</dbReference>
<dbReference type="InterPro" id="IPR004776">
    <property type="entry name" value="Mem_transp_PIN-like"/>
</dbReference>
<feature type="transmembrane region" description="Helical" evidence="8">
    <location>
        <begin position="287"/>
        <end position="307"/>
    </location>
</feature>
<protein>
    <submittedName>
        <fullName evidence="9">AEC family transporter</fullName>
    </submittedName>
</protein>
<keyword evidence="5 8" id="KW-0812">Transmembrane</keyword>
<evidence type="ECO:0000313" key="10">
    <source>
        <dbReference type="Proteomes" id="UP000683246"/>
    </source>
</evidence>
<keyword evidence="10" id="KW-1185">Reference proteome</keyword>
<dbReference type="RefSeq" id="WP_212695650.1">
    <property type="nucleotide sequence ID" value="NZ_CP058649.1"/>
</dbReference>
<accession>A0A8J8MP14</accession>
<dbReference type="EMBL" id="CP058649">
    <property type="protein sequence ID" value="QUI24951.1"/>
    <property type="molecule type" value="Genomic_DNA"/>
</dbReference>
<evidence type="ECO:0000256" key="2">
    <source>
        <dbReference type="ARBA" id="ARBA00010145"/>
    </source>
</evidence>
<evidence type="ECO:0000256" key="7">
    <source>
        <dbReference type="ARBA" id="ARBA00023136"/>
    </source>
</evidence>
<reference evidence="9" key="1">
    <citation type="submission" date="2020-07" db="EMBL/GenBank/DDBJ databases">
        <title>Vallitalea pronyensis genome.</title>
        <authorList>
            <person name="Postec A."/>
        </authorList>
    </citation>
    <scope>NUCLEOTIDE SEQUENCE</scope>
    <source>
        <strain evidence="9">FatNI3</strain>
    </source>
</reference>
<feature type="transmembrane region" description="Helical" evidence="8">
    <location>
        <begin position="227"/>
        <end position="251"/>
    </location>
</feature>
<dbReference type="AlphaFoldDB" id="A0A8J8MP14"/>
<feature type="transmembrane region" description="Helical" evidence="8">
    <location>
        <begin position="165"/>
        <end position="184"/>
    </location>
</feature>
<sequence>MNFLSVLSQVIILFAIMFLGYYLRVKTLINEESITNYSRLIFYVTMPAMILSAMSKSHNILIHEVMDVIIVAIISYTFLFIMAFVMPKIVRVANDYVGLYRFMAMFGNVGFIGYPMLLAILGEEALFIGSVFNIPYNLLLYTVGIYFITFDADQARKLDLSYKQFVNPGLMATVIGLILFFLHIQLPKIIVDGTTMLGNITTPLSMIVIGGSLYDAKISNILSKHKILIYCVLKMIIFPLLLAVILTSIGITGMTRGVAVILCSMPIAANTVIISKEYKGHVTEASEAVFISTLFLILSTPIIMLIINGL</sequence>
<evidence type="ECO:0000256" key="8">
    <source>
        <dbReference type="SAM" id="Phobius"/>
    </source>
</evidence>
<name>A0A8J8MP14_9FIRM</name>
<feature type="transmembrane region" description="Helical" evidence="8">
    <location>
        <begin position="37"/>
        <end position="54"/>
    </location>
</feature>
<keyword evidence="3" id="KW-0813">Transport</keyword>
<comment type="similarity">
    <text evidence="2">Belongs to the auxin efflux carrier (TC 2.A.69) family.</text>
</comment>
<dbReference type="Proteomes" id="UP000683246">
    <property type="component" value="Chromosome"/>
</dbReference>
<dbReference type="Pfam" id="PF03547">
    <property type="entry name" value="Mem_trans"/>
    <property type="match status" value="1"/>
</dbReference>
<feature type="transmembrane region" description="Helical" evidence="8">
    <location>
        <begin position="6"/>
        <end position="25"/>
    </location>
</feature>
<dbReference type="PANTHER" id="PTHR36838">
    <property type="entry name" value="AUXIN EFFLUX CARRIER FAMILY PROTEIN"/>
    <property type="match status" value="1"/>
</dbReference>
<evidence type="ECO:0000256" key="6">
    <source>
        <dbReference type="ARBA" id="ARBA00022989"/>
    </source>
</evidence>
<dbReference type="InterPro" id="IPR038770">
    <property type="entry name" value="Na+/solute_symporter_sf"/>
</dbReference>
<keyword evidence="7 8" id="KW-0472">Membrane</keyword>
<evidence type="ECO:0000256" key="3">
    <source>
        <dbReference type="ARBA" id="ARBA00022448"/>
    </source>
</evidence>
<comment type="subcellular location">
    <subcellularLocation>
        <location evidence="1">Cell membrane</location>
        <topology evidence="1">Multi-pass membrane protein</topology>
    </subcellularLocation>
</comment>
<evidence type="ECO:0000313" key="9">
    <source>
        <dbReference type="EMBL" id="QUI24951.1"/>
    </source>
</evidence>
<evidence type="ECO:0000256" key="1">
    <source>
        <dbReference type="ARBA" id="ARBA00004651"/>
    </source>
</evidence>
<evidence type="ECO:0000256" key="4">
    <source>
        <dbReference type="ARBA" id="ARBA00022475"/>
    </source>
</evidence>
<gene>
    <name evidence="9" type="ORF">HZI73_22845</name>
</gene>
<feature type="transmembrane region" description="Helical" evidence="8">
    <location>
        <begin position="134"/>
        <end position="153"/>
    </location>
</feature>
<proteinExistence type="inferred from homology"/>
<keyword evidence="6 8" id="KW-1133">Transmembrane helix</keyword>
<dbReference type="PANTHER" id="PTHR36838:SF1">
    <property type="entry name" value="SLR1864 PROTEIN"/>
    <property type="match status" value="1"/>
</dbReference>
<evidence type="ECO:0000256" key="5">
    <source>
        <dbReference type="ARBA" id="ARBA00022692"/>
    </source>
</evidence>
<feature type="transmembrane region" description="Helical" evidence="8">
    <location>
        <begin position="60"/>
        <end position="86"/>
    </location>
</feature>
<feature type="transmembrane region" description="Helical" evidence="8">
    <location>
        <begin position="98"/>
        <end position="122"/>
    </location>
</feature>
<dbReference type="GO" id="GO:0005886">
    <property type="term" value="C:plasma membrane"/>
    <property type="evidence" value="ECO:0007669"/>
    <property type="project" value="UniProtKB-SubCell"/>
</dbReference>
<organism evidence="9 10">
    <name type="scientific">Vallitalea pronyensis</name>
    <dbReference type="NCBI Taxonomy" id="1348613"/>
    <lineage>
        <taxon>Bacteria</taxon>
        <taxon>Bacillati</taxon>
        <taxon>Bacillota</taxon>
        <taxon>Clostridia</taxon>
        <taxon>Lachnospirales</taxon>
        <taxon>Vallitaleaceae</taxon>
        <taxon>Vallitalea</taxon>
    </lineage>
</organism>
<keyword evidence="4" id="KW-1003">Cell membrane</keyword>
<feature type="transmembrane region" description="Helical" evidence="8">
    <location>
        <begin position="257"/>
        <end position="275"/>
    </location>
</feature>